<accession>A0A5S4G0H4</accession>
<evidence type="ECO:0000313" key="3">
    <source>
        <dbReference type="Proteomes" id="UP000306628"/>
    </source>
</evidence>
<dbReference type="OrthoDB" id="5243526at2"/>
<dbReference type="PIRSF" id="PIRSF002741">
    <property type="entry name" value="MppA"/>
    <property type="match status" value="1"/>
</dbReference>
<dbReference type="GO" id="GO:0015833">
    <property type="term" value="P:peptide transport"/>
    <property type="evidence" value="ECO:0007669"/>
    <property type="project" value="TreeGrafter"/>
</dbReference>
<sequence length="548" mass="58605">MEPLRRTAWKRDPVKKTLALAGLIGLTAACGGPAVTTKAPDPAKLTLVDRTAKAAGPLDNAVWLLDEEPGTLDLDADGGTPNRTVMSNVCERLMQTQPDMTVKPWLAERAAQPDPKTMVLTLRTGVTFHDGSPITADDVVWSLDRHAGDGMDESDEFEDVESVRKTGEHEVTVAFKKPNALFVQALAGGAGIVLNKKVVERLGKEYGTPGHEDACSGPYRLAEWKSGGQLTIERYAAYWNKDVKPLTKSVTFKWADDTALVNSLVTGEAQGAYLSDTGPAVALQANQAVSVAYGATTRVFVLLPTDRGVMKDPKIRRALSLAVDRAGIAKSGFAGLARPWKVPVGAGAWSYEKAAFQSAYDQLQGAPESPRLEEARKLVQEAGSPKEPIVVATNGEQSRTVIANAVVDAAKKIGLAAQIKTVPASEFGSFYTDESLRAQVDLVPDDWYITKSDPIGFYDNGLTGSSNNWVGFSSPAYDKLVATALETTDDAARAKDVIELQRLFTADMVWISLVEVPNAVVLGGKVTGPPASQVHMGYPWAVDLGAKG</sequence>
<dbReference type="Pfam" id="PF00496">
    <property type="entry name" value="SBP_bac_5"/>
    <property type="match status" value="1"/>
</dbReference>
<protein>
    <submittedName>
        <fullName evidence="2">ABC transporter substrate-binding protein</fullName>
    </submittedName>
</protein>
<keyword evidence="3" id="KW-1185">Reference proteome</keyword>
<dbReference type="GO" id="GO:1904680">
    <property type="term" value="F:peptide transmembrane transporter activity"/>
    <property type="evidence" value="ECO:0007669"/>
    <property type="project" value="TreeGrafter"/>
</dbReference>
<proteinExistence type="predicted"/>
<gene>
    <name evidence="2" type="ORF">ETD85_42225</name>
</gene>
<dbReference type="Gene3D" id="3.40.190.10">
    <property type="entry name" value="Periplasmic binding protein-like II"/>
    <property type="match status" value="1"/>
</dbReference>
<evidence type="ECO:0000259" key="1">
    <source>
        <dbReference type="Pfam" id="PF00496"/>
    </source>
</evidence>
<dbReference type="EMBL" id="VCKX01000195">
    <property type="protein sequence ID" value="TMR26535.1"/>
    <property type="molecule type" value="Genomic_DNA"/>
</dbReference>
<organism evidence="2 3">
    <name type="scientific">Nonomuraea zeae</name>
    <dbReference type="NCBI Taxonomy" id="1642303"/>
    <lineage>
        <taxon>Bacteria</taxon>
        <taxon>Bacillati</taxon>
        <taxon>Actinomycetota</taxon>
        <taxon>Actinomycetes</taxon>
        <taxon>Streptosporangiales</taxon>
        <taxon>Streptosporangiaceae</taxon>
        <taxon>Nonomuraea</taxon>
    </lineage>
</organism>
<dbReference type="InterPro" id="IPR039424">
    <property type="entry name" value="SBP_5"/>
</dbReference>
<feature type="domain" description="Solute-binding protein family 5" evidence="1">
    <location>
        <begin position="101"/>
        <end position="468"/>
    </location>
</feature>
<dbReference type="PROSITE" id="PS51257">
    <property type="entry name" value="PROKAR_LIPOPROTEIN"/>
    <property type="match status" value="1"/>
</dbReference>
<evidence type="ECO:0000313" key="2">
    <source>
        <dbReference type="EMBL" id="TMR26535.1"/>
    </source>
</evidence>
<name>A0A5S4G0H4_9ACTN</name>
<dbReference type="CDD" id="cd00995">
    <property type="entry name" value="PBP2_NikA_DppA_OppA_like"/>
    <property type="match status" value="1"/>
</dbReference>
<dbReference type="InterPro" id="IPR030678">
    <property type="entry name" value="Peptide/Ni-bd"/>
</dbReference>
<dbReference type="Gene3D" id="3.10.105.10">
    <property type="entry name" value="Dipeptide-binding Protein, Domain 3"/>
    <property type="match status" value="1"/>
</dbReference>
<dbReference type="PANTHER" id="PTHR30290">
    <property type="entry name" value="PERIPLASMIC BINDING COMPONENT OF ABC TRANSPORTER"/>
    <property type="match status" value="1"/>
</dbReference>
<dbReference type="SUPFAM" id="SSF53850">
    <property type="entry name" value="Periplasmic binding protein-like II"/>
    <property type="match status" value="1"/>
</dbReference>
<dbReference type="GO" id="GO:0043190">
    <property type="term" value="C:ATP-binding cassette (ABC) transporter complex"/>
    <property type="evidence" value="ECO:0007669"/>
    <property type="project" value="InterPro"/>
</dbReference>
<comment type="caution">
    <text evidence="2">The sequence shown here is derived from an EMBL/GenBank/DDBJ whole genome shotgun (WGS) entry which is preliminary data.</text>
</comment>
<reference evidence="2 3" key="1">
    <citation type="submission" date="2019-05" db="EMBL/GenBank/DDBJ databases">
        <title>Draft genome sequence of Nonomuraea zeae DSM 100528.</title>
        <authorList>
            <person name="Saricaoglu S."/>
            <person name="Isik K."/>
        </authorList>
    </citation>
    <scope>NUCLEOTIDE SEQUENCE [LARGE SCALE GENOMIC DNA]</scope>
    <source>
        <strain evidence="2 3">DSM 100528</strain>
    </source>
</reference>
<dbReference type="AlphaFoldDB" id="A0A5S4G0H4"/>
<dbReference type="GO" id="GO:0042597">
    <property type="term" value="C:periplasmic space"/>
    <property type="evidence" value="ECO:0007669"/>
    <property type="project" value="UniProtKB-ARBA"/>
</dbReference>
<dbReference type="Proteomes" id="UP000306628">
    <property type="component" value="Unassembled WGS sequence"/>
</dbReference>
<dbReference type="InterPro" id="IPR000914">
    <property type="entry name" value="SBP_5_dom"/>
</dbReference>